<sequence>MKHSLMVMGLAACLALSGCQNMDTKKVLIGAAALGAIGAAGYYAGKKHSDNKHEHDGQHDDSDDQHMATSKMPRYCSGEAASKFHVSPRDITTESAEESGHRYKVYGQYETDDDAVDFTCTFNHDGRFLSVVRS</sequence>
<protein>
    <recommendedName>
        <fullName evidence="4">Lipoprotein</fullName>
    </recommendedName>
</protein>
<dbReference type="Proteomes" id="UP000241986">
    <property type="component" value="Unassembled WGS sequence"/>
</dbReference>
<feature type="region of interest" description="Disordered" evidence="1">
    <location>
        <begin position="47"/>
        <end position="69"/>
    </location>
</feature>
<dbReference type="EMBL" id="PZKL01000039">
    <property type="protein sequence ID" value="PTH79811.1"/>
    <property type="molecule type" value="Genomic_DNA"/>
</dbReference>
<evidence type="ECO:0000256" key="1">
    <source>
        <dbReference type="SAM" id="MobiDB-lite"/>
    </source>
</evidence>
<gene>
    <name evidence="2" type="ORF">DAA48_18035</name>
</gene>
<feature type="compositionally biased region" description="Basic and acidic residues" evidence="1">
    <location>
        <begin position="47"/>
        <end position="66"/>
    </location>
</feature>
<dbReference type="KEGG" id="avo:AMS64_17150"/>
<dbReference type="RefSeq" id="WP_042052664.1">
    <property type="nucleotide sequence ID" value="NZ_CAAKNN010000013.1"/>
</dbReference>
<evidence type="ECO:0008006" key="4">
    <source>
        <dbReference type="Google" id="ProtNLM"/>
    </source>
</evidence>
<proteinExistence type="predicted"/>
<comment type="caution">
    <text evidence="2">The sequence shown here is derived from an EMBL/GenBank/DDBJ whole genome shotgun (WGS) entry which is preliminary data.</text>
</comment>
<evidence type="ECO:0000313" key="3">
    <source>
        <dbReference type="Proteomes" id="UP000241986"/>
    </source>
</evidence>
<evidence type="ECO:0000313" key="2">
    <source>
        <dbReference type="EMBL" id="PTH79811.1"/>
    </source>
</evidence>
<accession>A0A2S3XII6</accession>
<name>A0A2S3XII6_AERVE</name>
<dbReference type="PROSITE" id="PS51257">
    <property type="entry name" value="PROKAR_LIPOPROTEIN"/>
    <property type="match status" value="1"/>
</dbReference>
<dbReference type="AlphaFoldDB" id="A0A2S3XII6"/>
<organism evidence="2 3">
    <name type="scientific">Aeromonas veronii</name>
    <dbReference type="NCBI Taxonomy" id="654"/>
    <lineage>
        <taxon>Bacteria</taxon>
        <taxon>Pseudomonadati</taxon>
        <taxon>Pseudomonadota</taxon>
        <taxon>Gammaproteobacteria</taxon>
        <taxon>Aeromonadales</taxon>
        <taxon>Aeromonadaceae</taxon>
        <taxon>Aeromonas</taxon>
    </lineage>
</organism>
<reference evidence="2 3" key="1">
    <citation type="submission" date="2018-03" db="EMBL/GenBank/DDBJ databases">
        <title>Aeromonas veronii whole genome sequencing and analysis.</title>
        <authorList>
            <person name="Xie H."/>
            <person name="Liu T."/>
            <person name="Wang K."/>
        </authorList>
    </citation>
    <scope>NUCLEOTIDE SEQUENCE [LARGE SCALE GENOMIC DNA]</scope>
    <source>
        <strain evidence="2 3">XH.VA.1</strain>
    </source>
</reference>